<evidence type="ECO:0000313" key="1">
    <source>
        <dbReference type="EMBL" id="CAA9379111.1"/>
    </source>
</evidence>
<dbReference type="EMBL" id="CADCUN010000080">
    <property type="protein sequence ID" value="CAA9379111.1"/>
    <property type="molecule type" value="Genomic_DNA"/>
</dbReference>
<dbReference type="InterPro" id="IPR014937">
    <property type="entry name" value="DUF1810"/>
</dbReference>
<proteinExistence type="predicted"/>
<reference evidence="1" key="1">
    <citation type="submission" date="2020-02" db="EMBL/GenBank/DDBJ databases">
        <authorList>
            <person name="Meier V. D."/>
        </authorList>
    </citation>
    <scope>NUCLEOTIDE SEQUENCE</scope>
    <source>
        <strain evidence="1">AVDCRST_MAG60</strain>
    </source>
</reference>
<dbReference type="InterPro" id="IPR036287">
    <property type="entry name" value="Rv1873-like_sf"/>
</dbReference>
<organism evidence="1">
    <name type="scientific">uncultured Nocardioides sp</name>
    <dbReference type="NCBI Taxonomy" id="198441"/>
    <lineage>
        <taxon>Bacteria</taxon>
        <taxon>Bacillati</taxon>
        <taxon>Actinomycetota</taxon>
        <taxon>Actinomycetes</taxon>
        <taxon>Propionibacteriales</taxon>
        <taxon>Nocardioidaceae</taxon>
        <taxon>Nocardioides</taxon>
        <taxon>environmental samples</taxon>
    </lineage>
</organism>
<protein>
    <submittedName>
        <fullName evidence="1">NTP pyrophosphohydrolases including oxidative damage repair enzymes</fullName>
    </submittedName>
</protein>
<dbReference type="PIRSF" id="PIRSF008546">
    <property type="entry name" value="UCP008546"/>
    <property type="match status" value="1"/>
</dbReference>
<dbReference type="AlphaFoldDB" id="A0A6J4N6E8"/>
<dbReference type="GO" id="GO:0016787">
    <property type="term" value="F:hydrolase activity"/>
    <property type="evidence" value="ECO:0007669"/>
    <property type="project" value="UniProtKB-KW"/>
</dbReference>
<dbReference type="Pfam" id="PF08837">
    <property type="entry name" value="DUF1810"/>
    <property type="match status" value="1"/>
</dbReference>
<dbReference type="SUPFAM" id="SSF140736">
    <property type="entry name" value="Rv1873-like"/>
    <property type="match status" value="1"/>
</dbReference>
<accession>A0A6J4N6E8</accession>
<name>A0A6J4N6E8_9ACTN</name>
<keyword evidence="1" id="KW-0378">Hydrolase</keyword>
<sequence>MTGTTTGYLPGMQTDPTGYDLERFTRAQDERATYQRALRELRAGRKTSHWMWFVFPQVAGLGRSDTARTYAVSGLGEARAYLVDPVLGPRLVECCRALLDLDTTSADDVLGDVDAMKLRSCMTLFARADPDGPFVDVLAKFFDGAPDRSTDEQLGRDQ</sequence>
<gene>
    <name evidence="1" type="ORF">AVDCRST_MAG60-731</name>
</gene>
<dbReference type="Gene3D" id="1.25.40.380">
    <property type="entry name" value="Protein of unknown function DUF1810"/>
    <property type="match status" value="1"/>
</dbReference>